<reference evidence="2" key="2">
    <citation type="journal article" date="2021" name="J Anim Sci Technol">
        <title>Complete genome sequence of Paenibacillus konkukensis sp. nov. SK3146 as a potential probiotic strain.</title>
        <authorList>
            <person name="Jung H.I."/>
            <person name="Park S."/>
            <person name="Niu K.M."/>
            <person name="Lee S.W."/>
            <person name="Kothari D."/>
            <person name="Yi K.J."/>
            <person name="Kim S.K."/>
        </authorList>
    </citation>
    <scope>NUCLEOTIDE SEQUENCE</scope>
    <source>
        <strain evidence="2">SK3146</strain>
    </source>
</reference>
<dbReference type="RefSeq" id="WP_249862286.1">
    <property type="nucleotide sequence ID" value="NZ_CP027059.1"/>
</dbReference>
<proteinExistence type="predicted"/>
<feature type="transmembrane region" description="Helical" evidence="1">
    <location>
        <begin position="38"/>
        <end position="58"/>
    </location>
</feature>
<feature type="transmembrane region" description="Helical" evidence="1">
    <location>
        <begin position="65"/>
        <end position="85"/>
    </location>
</feature>
<accession>A0ABY4RYF3</accession>
<gene>
    <name evidence="2" type="ORF">SK3146_06072</name>
</gene>
<evidence type="ECO:0000313" key="3">
    <source>
        <dbReference type="Proteomes" id="UP001057134"/>
    </source>
</evidence>
<keyword evidence="1" id="KW-0812">Transmembrane</keyword>
<evidence type="ECO:0000256" key="1">
    <source>
        <dbReference type="SAM" id="Phobius"/>
    </source>
</evidence>
<dbReference type="InterPro" id="IPR023804">
    <property type="entry name" value="DUF3792_TM"/>
</dbReference>
<dbReference type="NCBIfam" id="TIGR04086">
    <property type="entry name" value="TIGR04086_membr"/>
    <property type="match status" value="1"/>
</dbReference>
<keyword evidence="3" id="KW-1185">Reference proteome</keyword>
<reference evidence="2" key="1">
    <citation type="submission" date="2018-02" db="EMBL/GenBank/DDBJ databases">
        <authorList>
            <person name="Kim S.-K."/>
            <person name="Jung H.-I."/>
            <person name="Lee S.-W."/>
        </authorList>
    </citation>
    <scope>NUCLEOTIDE SEQUENCE</scope>
    <source>
        <strain evidence="2">SK3146</strain>
    </source>
</reference>
<dbReference type="Proteomes" id="UP001057134">
    <property type="component" value="Chromosome"/>
</dbReference>
<dbReference type="Pfam" id="PF12670">
    <property type="entry name" value="DUF3792"/>
    <property type="match status" value="1"/>
</dbReference>
<keyword evidence="1" id="KW-1133">Transmembrane helix</keyword>
<keyword evidence="1" id="KW-0472">Membrane</keyword>
<feature type="transmembrane region" description="Helical" evidence="1">
    <location>
        <begin position="97"/>
        <end position="115"/>
    </location>
</feature>
<sequence length="119" mass="12641">MKQSPLLSGLMYSMIFMLLGTLMISLLMLATSLQESSLFGYTMSIHGVAMFIGGIVSGKRSGTRGWYHGGILGVVYCIIVCIVGFLAYDSGLTEQTLYLLGLTFGAGSLGGILGVNMKK</sequence>
<evidence type="ECO:0000313" key="2">
    <source>
        <dbReference type="EMBL" id="UQZ86779.1"/>
    </source>
</evidence>
<evidence type="ECO:0008006" key="4">
    <source>
        <dbReference type="Google" id="ProtNLM"/>
    </source>
</evidence>
<dbReference type="EMBL" id="CP027059">
    <property type="protein sequence ID" value="UQZ86779.1"/>
    <property type="molecule type" value="Genomic_DNA"/>
</dbReference>
<organism evidence="2 3">
    <name type="scientific">Paenibacillus konkukensis</name>
    <dbReference type="NCBI Taxonomy" id="2020716"/>
    <lineage>
        <taxon>Bacteria</taxon>
        <taxon>Bacillati</taxon>
        <taxon>Bacillota</taxon>
        <taxon>Bacilli</taxon>
        <taxon>Bacillales</taxon>
        <taxon>Paenibacillaceae</taxon>
        <taxon>Paenibacillus</taxon>
    </lineage>
</organism>
<feature type="transmembrane region" description="Helical" evidence="1">
    <location>
        <begin position="12"/>
        <end position="32"/>
    </location>
</feature>
<name>A0ABY4RYF3_9BACL</name>
<protein>
    <recommendedName>
        <fullName evidence="4">TIGR04086 family membrane protein</fullName>
    </recommendedName>
</protein>